<evidence type="ECO:0000313" key="2">
    <source>
        <dbReference type="EMBL" id="HIS47917.1"/>
    </source>
</evidence>
<keyword evidence="1" id="KW-0472">Membrane</keyword>
<reference evidence="2" key="2">
    <citation type="journal article" date="2021" name="PeerJ">
        <title>Extensive microbial diversity within the chicken gut microbiome revealed by metagenomics and culture.</title>
        <authorList>
            <person name="Gilroy R."/>
            <person name="Ravi A."/>
            <person name="Getino M."/>
            <person name="Pursley I."/>
            <person name="Horton D.L."/>
            <person name="Alikhan N.F."/>
            <person name="Baker D."/>
            <person name="Gharbi K."/>
            <person name="Hall N."/>
            <person name="Watson M."/>
            <person name="Adriaenssens E.M."/>
            <person name="Foster-Nyarko E."/>
            <person name="Jarju S."/>
            <person name="Secka A."/>
            <person name="Antonio M."/>
            <person name="Oren A."/>
            <person name="Chaudhuri R.R."/>
            <person name="La Ragione R."/>
            <person name="Hildebrand F."/>
            <person name="Pallen M.J."/>
        </authorList>
    </citation>
    <scope>NUCLEOTIDE SEQUENCE</scope>
    <source>
        <strain evidence="2">CHK178-757</strain>
    </source>
</reference>
<proteinExistence type="predicted"/>
<reference evidence="2" key="1">
    <citation type="submission" date="2020-10" db="EMBL/GenBank/DDBJ databases">
        <authorList>
            <person name="Gilroy R."/>
        </authorList>
    </citation>
    <scope>NUCLEOTIDE SEQUENCE</scope>
    <source>
        <strain evidence="2">CHK178-757</strain>
    </source>
</reference>
<keyword evidence="1" id="KW-0812">Transmembrane</keyword>
<evidence type="ECO:0000256" key="1">
    <source>
        <dbReference type="SAM" id="Phobius"/>
    </source>
</evidence>
<organism evidence="2 3">
    <name type="scientific">Candidatus Scybalocola faecigallinarum</name>
    <dbReference type="NCBI Taxonomy" id="2840941"/>
    <lineage>
        <taxon>Bacteria</taxon>
        <taxon>Bacillati</taxon>
        <taxon>Bacillota</taxon>
        <taxon>Clostridia</taxon>
        <taxon>Lachnospirales</taxon>
        <taxon>Lachnospiraceae</taxon>
        <taxon>Lachnospiraceae incertae sedis</taxon>
        <taxon>Candidatus Scybalocola (ex Gilroy et al. 2021)</taxon>
    </lineage>
</organism>
<gene>
    <name evidence="2" type="ORF">IAB46_10290</name>
</gene>
<feature type="transmembrane region" description="Helical" evidence="1">
    <location>
        <begin position="34"/>
        <end position="51"/>
    </location>
</feature>
<accession>A0A9D1F6P5</accession>
<dbReference type="Proteomes" id="UP000823927">
    <property type="component" value="Unassembled WGS sequence"/>
</dbReference>
<protein>
    <submittedName>
        <fullName evidence="2">Uncharacterized protein</fullName>
    </submittedName>
</protein>
<dbReference type="AlphaFoldDB" id="A0A9D1F6P5"/>
<keyword evidence="1" id="KW-1133">Transmembrane helix</keyword>
<evidence type="ECO:0000313" key="3">
    <source>
        <dbReference type="Proteomes" id="UP000823927"/>
    </source>
</evidence>
<dbReference type="EMBL" id="DVIT01000037">
    <property type="protein sequence ID" value="HIS47917.1"/>
    <property type="molecule type" value="Genomic_DNA"/>
</dbReference>
<name>A0A9D1F6P5_9FIRM</name>
<comment type="caution">
    <text evidence="2">The sequence shown here is derived from an EMBL/GenBank/DDBJ whole genome shotgun (WGS) entry which is preliminary data.</text>
</comment>
<sequence>MIIETMMVSAAVLAASTLFFPVQGKAGIAMRGIGGIFFVIASGLLAGVIVMKLSELGWSSRTIILLAVLMILALGKGVLDLIRVLADMISKRKEKAVLQNCFLYQGRMLHKSGGVYYLKGNDCQGKSRRFRISHRTFIDLTEKNLSRYMTDVHLYPYTKIVADIKLIRR</sequence>
<feature type="transmembrane region" description="Helical" evidence="1">
    <location>
        <begin position="63"/>
        <end position="86"/>
    </location>
</feature>